<dbReference type="Pfam" id="PF00553">
    <property type="entry name" value="CBM_2"/>
    <property type="match status" value="1"/>
</dbReference>
<dbReference type="RefSeq" id="WP_344617221.1">
    <property type="nucleotide sequence ID" value="NZ_BAAARV010000072.1"/>
</dbReference>
<dbReference type="PROSITE" id="PS51173">
    <property type="entry name" value="CBM2"/>
    <property type="match status" value="1"/>
</dbReference>
<dbReference type="Gene3D" id="2.40.40.10">
    <property type="entry name" value="RlpA-like domain"/>
    <property type="match status" value="1"/>
</dbReference>
<accession>A0ABN3H7U6</accession>
<dbReference type="InterPro" id="IPR008965">
    <property type="entry name" value="CBM2/CBM3_carb-bd_dom_sf"/>
</dbReference>
<evidence type="ECO:0000313" key="5">
    <source>
        <dbReference type="Proteomes" id="UP001501444"/>
    </source>
</evidence>
<feature type="region of interest" description="Disordered" evidence="1">
    <location>
        <begin position="307"/>
        <end position="359"/>
    </location>
</feature>
<dbReference type="SMART" id="SM00637">
    <property type="entry name" value="CBD_II"/>
    <property type="match status" value="1"/>
</dbReference>
<dbReference type="Gene3D" id="2.60.40.290">
    <property type="match status" value="1"/>
</dbReference>
<evidence type="ECO:0000256" key="2">
    <source>
        <dbReference type="SAM" id="SignalP"/>
    </source>
</evidence>
<keyword evidence="2" id="KW-0732">Signal</keyword>
<evidence type="ECO:0000313" key="4">
    <source>
        <dbReference type="EMBL" id="GAA2371745.1"/>
    </source>
</evidence>
<dbReference type="Proteomes" id="UP001501444">
    <property type="component" value="Unassembled WGS sequence"/>
</dbReference>
<name>A0ABN3H7U6_9ACTN</name>
<sequence>MTTRFAPLAAAALLVVVALQASAEATVAPPTTTPVTGNATYFDGLGSPYGGCGLPQAELDSQNFVALNVFDTPGDGTAYTRPLPPAQADKMGLWDNGRNCGRWVRVKIGDYCTGVNDGALGQPFCRNGAWSADAYNDGTLDMLVADSCGDPNAWCRDDKYHLDLAKDALNRFAKNGTTLTDLYPAHWNNRHVSWQFVPAPSYTGDIRVGFMSGAQQWWPAIAVSHLPNGIHGVEYLADGAWKSATMNGDMGQSYVIGGTTAGATTFRIRVRDVNDALLFNGREYTFSLPSSCAAQCSAAYTPAVVSSGTSGSPSASPSGSASASPSVSPSASRSASPSVSPSASRSASPSVSPSAQPAGGCTATVSVTSSWNTGYQADVSVRNTGTAPTAGWTVRFTFAGTQTVANSWNAIVTQSGATVTAANQTYNGVVPAGGSTSFGMLVNGAPQPVTAVTCTSR</sequence>
<dbReference type="InterPro" id="IPR036908">
    <property type="entry name" value="RlpA-like_sf"/>
</dbReference>
<dbReference type="InterPro" id="IPR012291">
    <property type="entry name" value="CBM2_carb-bd_dom_sf"/>
</dbReference>
<keyword evidence="5" id="KW-1185">Reference proteome</keyword>
<dbReference type="InterPro" id="IPR036749">
    <property type="entry name" value="Expansin_CBD_sf"/>
</dbReference>
<feature type="domain" description="CBM2" evidence="3">
    <location>
        <begin position="354"/>
        <end position="457"/>
    </location>
</feature>
<dbReference type="Gene3D" id="2.60.40.760">
    <property type="entry name" value="Expansin, cellulose-binding-like domain"/>
    <property type="match status" value="1"/>
</dbReference>
<dbReference type="SUPFAM" id="SSF49384">
    <property type="entry name" value="Carbohydrate-binding domain"/>
    <property type="match status" value="1"/>
</dbReference>
<proteinExistence type="predicted"/>
<dbReference type="EMBL" id="BAAARV010000072">
    <property type="protein sequence ID" value="GAA2371745.1"/>
    <property type="molecule type" value="Genomic_DNA"/>
</dbReference>
<evidence type="ECO:0000256" key="1">
    <source>
        <dbReference type="SAM" id="MobiDB-lite"/>
    </source>
</evidence>
<gene>
    <name evidence="4" type="ORF">GCM10010170_073520</name>
</gene>
<organism evidence="4 5">
    <name type="scientific">Dactylosporangium salmoneum</name>
    <dbReference type="NCBI Taxonomy" id="53361"/>
    <lineage>
        <taxon>Bacteria</taxon>
        <taxon>Bacillati</taxon>
        <taxon>Actinomycetota</taxon>
        <taxon>Actinomycetes</taxon>
        <taxon>Micromonosporales</taxon>
        <taxon>Micromonosporaceae</taxon>
        <taxon>Dactylosporangium</taxon>
    </lineage>
</organism>
<reference evidence="4 5" key="1">
    <citation type="journal article" date="2019" name="Int. J. Syst. Evol. Microbiol.">
        <title>The Global Catalogue of Microorganisms (GCM) 10K type strain sequencing project: providing services to taxonomists for standard genome sequencing and annotation.</title>
        <authorList>
            <consortium name="The Broad Institute Genomics Platform"/>
            <consortium name="The Broad Institute Genome Sequencing Center for Infectious Disease"/>
            <person name="Wu L."/>
            <person name="Ma J."/>
        </authorList>
    </citation>
    <scope>NUCLEOTIDE SEQUENCE [LARGE SCALE GENOMIC DNA]</scope>
    <source>
        <strain evidence="4 5">JCM 3272</strain>
    </source>
</reference>
<dbReference type="InterPro" id="IPR001919">
    <property type="entry name" value="CBD2"/>
</dbReference>
<feature type="signal peptide" evidence="2">
    <location>
        <begin position="1"/>
        <end position="23"/>
    </location>
</feature>
<protein>
    <submittedName>
        <fullName evidence="4">Cellulose binding domain-containing protein</fullName>
    </submittedName>
</protein>
<feature type="chain" id="PRO_5046730531" evidence="2">
    <location>
        <begin position="24"/>
        <end position="457"/>
    </location>
</feature>
<evidence type="ECO:0000259" key="3">
    <source>
        <dbReference type="PROSITE" id="PS51173"/>
    </source>
</evidence>
<comment type="caution">
    <text evidence="4">The sequence shown here is derived from an EMBL/GenBank/DDBJ whole genome shotgun (WGS) entry which is preliminary data.</text>
</comment>
<dbReference type="SUPFAM" id="SSF50685">
    <property type="entry name" value="Barwin-like endoglucanases"/>
    <property type="match status" value="1"/>
</dbReference>